<dbReference type="EMBL" id="ML220139">
    <property type="protein sequence ID" value="TGZ78663.1"/>
    <property type="molecule type" value="Genomic_DNA"/>
</dbReference>
<dbReference type="AlphaFoldDB" id="A0A4S2MNM1"/>
<feature type="region of interest" description="Disordered" evidence="1">
    <location>
        <begin position="192"/>
        <end position="211"/>
    </location>
</feature>
<keyword evidence="3" id="KW-1185">Reference proteome</keyword>
<proteinExistence type="predicted"/>
<organism evidence="2 3">
    <name type="scientific">Ascodesmis nigricans</name>
    <dbReference type="NCBI Taxonomy" id="341454"/>
    <lineage>
        <taxon>Eukaryota</taxon>
        <taxon>Fungi</taxon>
        <taxon>Dikarya</taxon>
        <taxon>Ascomycota</taxon>
        <taxon>Pezizomycotina</taxon>
        <taxon>Pezizomycetes</taxon>
        <taxon>Pezizales</taxon>
        <taxon>Ascodesmidaceae</taxon>
        <taxon>Ascodesmis</taxon>
    </lineage>
</organism>
<dbReference type="Proteomes" id="UP000298138">
    <property type="component" value="Unassembled WGS sequence"/>
</dbReference>
<feature type="region of interest" description="Disordered" evidence="1">
    <location>
        <begin position="232"/>
        <end position="266"/>
    </location>
</feature>
<feature type="compositionally biased region" description="Low complexity" evidence="1">
    <location>
        <begin position="252"/>
        <end position="266"/>
    </location>
</feature>
<evidence type="ECO:0000313" key="2">
    <source>
        <dbReference type="EMBL" id="TGZ78663.1"/>
    </source>
</evidence>
<accession>A0A4S2MNM1</accession>
<reference evidence="2 3" key="1">
    <citation type="submission" date="2019-04" db="EMBL/GenBank/DDBJ databases">
        <title>Comparative genomics and transcriptomics to analyze fruiting body development in filamentous ascomycetes.</title>
        <authorList>
            <consortium name="DOE Joint Genome Institute"/>
            <person name="Lutkenhaus R."/>
            <person name="Traeger S."/>
            <person name="Breuer J."/>
            <person name="Kuo A."/>
            <person name="Lipzen A."/>
            <person name="Pangilinan J."/>
            <person name="Dilworth D."/>
            <person name="Sandor L."/>
            <person name="Poggeler S."/>
            <person name="Barry K."/>
            <person name="Grigoriev I.V."/>
            <person name="Nowrousian M."/>
        </authorList>
    </citation>
    <scope>NUCLEOTIDE SEQUENCE [LARGE SCALE GENOMIC DNA]</scope>
    <source>
        <strain evidence="2 3">CBS 389.68</strain>
    </source>
</reference>
<feature type="region of interest" description="Disordered" evidence="1">
    <location>
        <begin position="43"/>
        <end position="62"/>
    </location>
</feature>
<feature type="compositionally biased region" description="Low complexity" evidence="1">
    <location>
        <begin position="121"/>
        <end position="169"/>
    </location>
</feature>
<feature type="compositionally biased region" description="Pro residues" evidence="1">
    <location>
        <begin position="200"/>
        <end position="211"/>
    </location>
</feature>
<dbReference type="InParanoid" id="A0A4S2MNM1"/>
<protein>
    <submittedName>
        <fullName evidence="2">Uncharacterized protein</fullName>
    </submittedName>
</protein>
<name>A0A4S2MNM1_9PEZI</name>
<evidence type="ECO:0000313" key="3">
    <source>
        <dbReference type="Proteomes" id="UP000298138"/>
    </source>
</evidence>
<sequence>MAVTAAAADSTIAFYLHLQSYSRRCTSSGSTASSSVSRSMVESSGSRLSSLQSPSTRRGSGFWGDGLGFVGTAMERAAVGTTKTKTTTKTMTKTGGESKKGERSRRESEMKQTEKKRWRFSAPPSTTTETAASKSPPSTTTTLESHFPSPLSSAPASSSSEKTSSLPWPSASPLEPKPAKMRFLKCITHTFSSTKNTTPAPAPFPSPPSPLPHIHSSFSSFSPSASASSLSPSTFSSSFATHTHTHTHPSSRSRSPSTSSSSSSTGTSIIYTPISFRLPFFRRTPTEPQQEYKLVPLPVRPGVLRDRWFLRAVMVPVGSRRSRKGMERMYGMRINMRVRRDMTGWEKNTGRIVSW</sequence>
<feature type="compositionally biased region" description="Basic and acidic residues" evidence="1">
    <location>
        <begin position="96"/>
        <end position="115"/>
    </location>
</feature>
<feature type="compositionally biased region" description="Low complexity" evidence="1">
    <location>
        <begin position="232"/>
        <end position="242"/>
    </location>
</feature>
<gene>
    <name evidence="2" type="ORF">EX30DRAFT_133536</name>
</gene>
<feature type="compositionally biased region" description="Low complexity" evidence="1">
    <location>
        <begin position="43"/>
        <end position="58"/>
    </location>
</feature>
<evidence type="ECO:0000256" key="1">
    <source>
        <dbReference type="SAM" id="MobiDB-lite"/>
    </source>
</evidence>
<feature type="region of interest" description="Disordered" evidence="1">
    <location>
        <begin position="78"/>
        <end position="176"/>
    </location>
</feature>
<feature type="compositionally biased region" description="Low complexity" evidence="1">
    <location>
        <begin position="80"/>
        <end position="95"/>
    </location>
</feature>